<dbReference type="RefSeq" id="WP_220138430.1">
    <property type="nucleotide sequence ID" value="NZ_CCXJ01000282.1"/>
</dbReference>
<dbReference type="Proteomes" id="UP001240447">
    <property type="component" value="Unassembled WGS sequence"/>
</dbReference>
<dbReference type="EMBL" id="JAUSQM010000001">
    <property type="protein sequence ID" value="MDP9822928.1"/>
    <property type="molecule type" value="Genomic_DNA"/>
</dbReference>
<evidence type="ECO:0000313" key="1">
    <source>
        <dbReference type="EMBL" id="MDP9822928.1"/>
    </source>
</evidence>
<keyword evidence="2" id="KW-1185">Reference proteome</keyword>
<gene>
    <name evidence="1" type="ORF">J2S59_002737</name>
</gene>
<name>A0ABT9NRB0_9ACTN</name>
<accession>A0ABT9NRB0</accession>
<sequence>MSAPSPSPVFRAPMRSRDDTVDHAAALAWAFEHDLCGVGERGDGGDTTDARVQARAERFAAAPAGAFVWTQDAAGVYRLGRITGEATYDESPVARRHDLPHQRPCAWLPGPVPEPELPAAVRQTFARGGRNFQRINPATTPGDVEAETAVLWERYAD</sequence>
<comment type="caution">
    <text evidence="1">The sequence shown here is derived from an EMBL/GenBank/DDBJ whole genome shotgun (WGS) entry which is preliminary data.</text>
</comment>
<evidence type="ECO:0000313" key="2">
    <source>
        <dbReference type="Proteomes" id="UP001240447"/>
    </source>
</evidence>
<organism evidence="1 2">
    <name type="scientific">Nocardioides massiliensis</name>
    <dbReference type="NCBI Taxonomy" id="1325935"/>
    <lineage>
        <taxon>Bacteria</taxon>
        <taxon>Bacillati</taxon>
        <taxon>Actinomycetota</taxon>
        <taxon>Actinomycetes</taxon>
        <taxon>Propionibacteriales</taxon>
        <taxon>Nocardioidaceae</taxon>
        <taxon>Nocardioides</taxon>
    </lineage>
</organism>
<protein>
    <recommendedName>
        <fullName evidence="3">GAF domain-containing protein</fullName>
    </recommendedName>
</protein>
<proteinExistence type="predicted"/>
<evidence type="ECO:0008006" key="3">
    <source>
        <dbReference type="Google" id="ProtNLM"/>
    </source>
</evidence>
<reference evidence="1 2" key="1">
    <citation type="submission" date="2023-07" db="EMBL/GenBank/DDBJ databases">
        <title>Sequencing the genomes of 1000 actinobacteria strains.</title>
        <authorList>
            <person name="Klenk H.-P."/>
        </authorList>
    </citation>
    <scope>NUCLEOTIDE SEQUENCE [LARGE SCALE GENOMIC DNA]</scope>
    <source>
        <strain evidence="1 2">GD13</strain>
    </source>
</reference>